<evidence type="ECO:0000313" key="1">
    <source>
        <dbReference type="EMBL" id="KAI4379489.1"/>
    </source>
</evidence>
<keyword evidence="2" id="KW-1185">Reference proteome</keyword>
<accession>A0ACB9RPG1</accession>
<gene>
    <name evidence="1" type="ORF">MLD38_005779</name>
</gene>
<evidence type="ECO:0000313" key="2">
    <source>
        <dbReference type="Proteomes" id="UP001057402"/>
    </source>
</evidence>
<reference evidence="2" key="1">
    <citation type="journal article" date="2023" name="Front. Plant Sci.">
        <title>Chromosomal-level genome assembly of Melastoma candidum provides insights into trichome evolution.</title>
        <authorList>
            <person name="Zhong Y."/>
            <person name="Wu W."/>
            <person name="Sun C."/>
            <person name="Zou P."/>
            <person name="Liu Y."/>
            <person name="Dai S."/>
            <person name="Zhou R."/>
        </authorList>
    </citation>
    <scope>NUCLEOTIDE SEQUENCE [LARGE SCALE GENOMIC DNA]</scope>
</reference>
<proteinExistence type="predicted"/>
<organism evidence="1 2">
    <name type="scientific">Melastoma candidum</name>
    <dbReference type="NCBI Taxonomy" id="119954"/>
    <lineage>
        <taxon>Eukaryota</taxon>
        <taxon>Viridiplantae</taxon>
        <taxon>Streptophyta</taxon>
        <taxon>Embryophyta</taxon>
        <taxon>Tracheophyta</taxon>
        <taxon>Spermatophyta</taxon>
        <taxon>Magnoliopsida</taxon>
        <taxon>eudicotyledons</taxon>
        <taxon>Gunneridae</taxon>
        <taxon>Pentapetalae</taxon>
        <taxon>rosids</taxon>
        <taxon>malvids</taxon>
        <taxon>Myrtales</taxon>
        <taxon>Melastomataceae</taxon>
        <taxon>Melastomatoideae</taxon>
        <taxon>Melastomateae</taxon>
        <taxon>Melastoma</taxon>
    </lineage>
</organism>
<dbReference type="EMBL" id="CM042882">
    <property type="protein sequence ID" value="KAI4379489.1"/>
    <property type="molecule type" value="Genomic_DNA"/>
</dbReference>
<comment type="caution">
    <text evidence="1">The sequence shown here is derived from an EMBL/GenBank/DDBJ whole genome shotgun (WGS) entry which is preliminary data.</text>
</comment>
<protein>
    <submittedName>
        <fullName evidence="1">Uncharacterized protein</fullName>
    </submittedName>
</protein>
<name>A0ACB9RPG1_9MYRT</name>
<sequence length="70" mass="7531">MGGGPGDMLSVNETLATFWKQTVLSVFGERSSDASFGPWSTAAQIQASGTDEGQRTDHDDKQWKATPGRE</sequence>
<dbReference type="Proteomes" id="UP001057402">
    <property type="component" value="Chromosome 3"/>
</dbReference>